<accession>A0AAD9QQ35</accession>
<evidence type="ECO:0000256" key="1">
    <source>
        <dbReference type="SAM" id="Coils"/>
    </source>
</evidence>
<feature type="region of interest" description="Disordered" evidence="2">
    <location>
        <begin position="39"/>
        <end position="80"/>
    </location>
</feature>
<dbReference type="PANTHER" id="PTHR23313:SF0">
    <property type="entry name" value="TESTIS-EXPRESSED PROTEIN 9"/>
    <property type="match status" value="1"/>
</dbReference>
<feature type="coiled-coil region" evidence="1">
    <location>
        <begin position="86"/>
        <end position="117"/>
    </location>
</feature>
<feature type="region of interest" description="Disordered" evidence="2">
    <location>
        <begin position="168"/>
        <end position="211"/>
    </location>
</feature>
<sequence>MVIILLLLNDLKNFKCIFGEIYDPLRLAYDFLLQSNASRPSSAARRPSSTSSNTGRRKSNGGSQKSVEKPPSGKTKNIAQGLISKEEEYMRINAELEERAANLIKEAEEVMMDQEELLSRPSTTEVELTEDLDEMLPSVDILQITNKIPSGSSINKQRPLMGLQNAQIRPQSRAAAGKQETRPVSRTKKTRPKSKTASAPGSAKLTPVPSDPLMDVLHDRISFANAISTLEDDAQDDSYRTTFESDVLPVGAEEMGAEATIRFLKAKLRVLQEELDRVVAESNNKDEKSSAVERKVKELTEEQGRLQKTNQGLQCQIDKYKKLYDECKHKNEGLEQQLVALRKDLDSIQRDQKQSASNKNVTEVRLNRALEEAEKYKTALKKEKTQSKDTGEQDRKRIEELLAENKRLEKQKNELMTGFKKQMKLIDVLKRQKMHIEAAKLLQFSEEEFVKALDWGS</sequence>
<evidence type="ECO:0000313" key="4">
    <source>
        <dbReference type="Proteomes" id="UP001249851"/>
    </source>
</evidence>
<reference evidence="3" key="2">
    <citation type="journal article" date="2023" name="Science">
        <title>Genomic signatures of disease resistance in endangered staghorn corals.</title>
        <authorList>
            <person name="Vollmer S.V."/>
            <person name="Selwyn J.D."/>
            <person name="Despard B.A."/>
            <person name="Roesel C.L."/>
        </authorList>
    </citation>
    <scope>NUCLEOTIDE SEQUENCE</scope>
    <source>
        <strain evidence="3">K2</strain>
    </source>
</reference>
<feature type="coiled-coil region" evidence="1">
    <location>
        <begin position="254"/>
        <end position="418"/>
    </location>
</feature>
<evidence type="ECO:0000313" key="3">
    <source>
        <dbReference type="EMBL" id="KAK2565254.1"/>
    </source>
</evidence>
<organism evidence="3 4">
    <name type="scientific">Acropora cervicornis</name>
    <name type="common">Staghorn coral</name>
    <dbReference type="NCBI Taxonomy" id="6130"/>
    <lineage>
        <taxon>Eukaryota</taxon>
        <taxon>Metazoa</taxon>
        <taxon>Cnidaria</taxon>
        <taxon>Anthozoa</taxon>
        <taxon>Hexacorallia</taxon>
        <taxon>Scleractinia</taxon>
        <taxon>Astrocoeniina</taxon>
        <taxon>Acroporidae</taxon>
        <taxon>Acropora</taxon>
    </lineage>
</organism>
<proteinExistence type="predicted"/>
<keyword evidence="4" id="KW-1185">Reference proteome</keyword>
<feature type="compositionally biased region" description="Basic residues" evidence="2">
    <location>
        <begin position="185"/>
        <end position="194"/>
    </location>
</feature>
<protein>
    <submittedName>
        <fullName evidence="3">Testis-expressed protein 9</fullName>
    </submittedName>
</protein>
<comment type="caution">
    <text evidence="3">The sequence shown here is derived from an EMBL/GenBank/DDBJ whole genome shotgun (WGS) entry which is preliminary data.</text>
</comment>
<keyword evidence="1" id="KW-0175">Coiled coil</keyword>
<dbReference type="PANTHER" id="PTHR23313">
    <property type="entry name" value="TSEC1-RELATED"/>
    <property type="match status" value="1"/>
</dbReference>
<evidence type="ECO:0000256" key="2">
    <source>
        <dbReference type="SAM" id="MobiDB-lite"/>
    </source>
</evidence>
<dbReference type="Proteomes" id="UP001249851">
    <property type="component" value="Unassembled WGS sequence"/>
</dbReference>
<dbReference type="Gene3D" id="1.20.5.1160">
    <property type="entry name" value="Vasodilator-stimulated phosphoprotein"/>
    <property type="match status" value="1"/>
</dbReference>
<dbReference type="AlphaFoldDB" id="A0AAD9QQ35"/>
<dbReference type="EMBL" id="JARQWQ010000020">
    <property type="protein sequence ID" value="KAK2565254.1"/>
    <property type="molecule type" value="Genomic_DNA"/>
</dbReference>
<gene>
    <name evidence="3" type="ORF">P5673_011205</name>
</gene>
<name>A0AAD9QQ35_ACRCE</name>
<reference evidence="3" key="1">
    <citation type="journal article" date="2023" name="G3 (Bethesda)">
        <title>Whole genome assembly and annotation of the endangered Caribbean coral Acropora cervicornis.</title>
        <authorList>
            <person name="Selwyn J.D."/>
            <person name="Vollmer S.V."/>
        </authorList>
    </citation>
    <scope>NUCLEOTIDE SEQUENCE</scope>
    <source>
        <strain evidence="3">K2</strain>
    </source>
</reference>
<feature type="compositionally biased region" description="Low complexity" evidence="2">
    <location>
        <begin position="39"/>
        <end position="54"/>
    </location>
</feature>